<gene>
    <name evidence="4" type="ORF">FH972_001462</name>
</gene>
<keyword evidence="1" id="KW-0677">Repeat</keyword>
<dbReference type="SUPFAM" id="SSF57889">
    <property type="entry name" value="Cysteine-rich domain"/>
    <property type="match status" value="1"/>
</dbReference>
<evidence type="ECO:0000313" key="4">
    <source>
        <dbReference type="EMBL" id="KAE7996771.1"/>
    </source>
</evidence>
<dbReference type="InterPro" id="IPR046349">
    <property type="entry name" value="C1-like_sf"/>
</dbReference>
<sequence length="261" mass="29121">MICCTPTVLDDAHEHPLEFKSNKRTLYRCGGCKEIGFGPFYECGSCNFQLHEECTNLSSTSSSPTTHSLFENVQFIFQKQPPENVGSCVACGMNVQGFRYHEYSRPKKNAFVGLFVPTKELVLHPCCFRLPSNKTTPEGVTNINLELKEKAPSNCLICQRKKISKKIQGWAYVSTCGEYCYHVKCVKESVDKKFDQQSDGTDASSLRLEVTHMVVEVGVDILVVLALIIQAIFGDPLSAIVSLVMYFNKQKILGQKKLTAG</sequence>
<protein>
    <recommendedName>
        <fullName evidence="3">DC1 domain-containing protein</fullName>
    </recommendedName>
</protein>
<dbReference type="InterPro" id="IPR004146">
    <property type="entry name" value="DC1"/>
</dbReference>
<feature type="domain" description="DC1" evidence="3">
    <location>
        <begin position="13"/>
        <end position="54"/>
    </location>
</feature>
<accession>A0A5N6QE66</accession>
<evidence type="ECO:0000259" key="3">
    <source>
        <dbReference type="Pfam" id="PF03107"/>
    </source>
</evidence>
<dbReference type="OrthoDB" id="1699690at2759"/>
<dbReference type="AlphaFoldDB" id="A0A5N6QE66"/>
<name>A0A5N6QE66_9ROSI</name>
<reference evidence="4 5" key="1">
    <citation type="submission" date="2019-06" db="EMBL/GenBank/DDBJ databases">
        <title>A chromosomal-level reference genome of Carpinus fangiana (Coryloideae, Betulaceae).</title>
        <authorList>
            <person name="Yang X."/>
            <person name="Wang Z."/>
            <person name="Zhang L."/>
            <person name="Hao G."/>
            <person name="Liu J."/>
            <person name="Yang Y."/>
        </authorList>
    </citation>
    <scope>NUCLEOTIDE SEQUENCE [LARGE SCALE GENOMIC DNA]</scope>
    <source>
        <strain evidence="4">Cfa_2016G</strain>
        <tissue evidence="4">Leaf</tissue>
    </source>
</reference>
<keyword evidence="2" id="KW-1133">Transmembrane helix</keyword>
<organism evidence="4 5">
    <name type="scientific">Carpinus fangiana</name>
    <dbReference type="NCBI Taxonomy" id="176857"/>
    <lineage>
        <taxon>Eukaryota</taxon>
        <taxon>Viridiplantae</taxon>
        <taxon>Streptophyta</taxon>
        <taxon>Embryophyta</taxon>
        <taxon>Tracheophyta</taxon>
        <taxon>Spermatophyta</taxon>
        <taxon>Magnoliopsida</taxon>
        <taxon>eudicotyledons</taxon>
        <taxon>Gunneridae</taxon>
        <taxon>Pentapetalae</taxon>
        <taxon>rosids</taxon>
        <taxon>fabids</taxon>
        <taxon>Fagales</taxon>
        <taxon>Betulaceae</taxon>
        <taxon>Carpinus</taxon>
    </lineage>
</organism>
<evidence type="ECO:0000313" key="5">
    <source>
        <dbReference type="Proteomes" id="UP000327013"/>
    </source>
</evidence>
<dbReference type="EMBL" id="CM017321">
    <property type="protein sequence ID" value="KAE7996771.1"/>
    <property type="molecule type" value="Genomic_DNA"/>
</dbReference>
<evidence type="ECO:0000256" key="2">
    <source>
        <dbReference type="SAM" id="Phobius"/>
    </source>
</evidence>
<keyword evidence="2" id="KW-0472">Membrane</keyword>
<dbReference type="Proteomes" id="UP000327013">
    <property type="component" value="Chromosome 1"/>
</dbReference>
<feature type="transmembrane region" description="Helical" evidence="2">
    <location>
        <begin position="221"/>
        <end position="247"/>
    </location>
</feature>
<proteinExistence type="predicted"/>
<dbReference type="PANTHER" id="PTHR46477:SF15">
    <property type="entry name" value="CYSTEINE_HISTIDINE-RICH C1 DOMAIN PROTEIN"/>
    <property type="match status" value="1"/>
</dbReference>
<keyword evidence="2" id="KW-0812">Transmembrane</keyword>
<dbReference type="PANTHER" id="PTHR46477">
    <property type="entry name" value="CYSTEINE/HISTIDINE-RICH C1 DOMAIN FAMILY PROTEIN"/>
    <property type="match status" value="1"/>
</dbReference>
<keyword evidence="5" id="KW-1185">Reference proteome</keyword>
<evidence type="ECO:0000256" key="1">
    <source>
        <dbReference type="ARBA" id="ARBA00022737"/>
    </source>
</evidence>
<dbReference type="Pfam" id="PF03107">
    <property type="entry name" value="C1_2"/>
    <property type="match status" value="1"/>
</dbReference>